<evidence type="ECO:0000313" key="2">
    <source>
        <dbReference type="Proteomes" id="UP000198324"/>
    </source>
</evidence>
<accession>A0A238ZYE4</accession>
<keyword evidence="2" id="KW-1185">Reference proteome</keyword>
<sequence length="67" mass="7195">MIRRSCAACGRPINRTDRFFEASDGTLCQDCQARLAKGVSLRFGGCAQAAMPPVFAQLPELALGGHR</sequence>
<reference evidence="1 2" key="1">
    <citation type="submission" date="2017-06" db="EMBL/GenBank/DDBJ databases">
        <authorList>
            <person name="Kim H.J."/>
            <person name="Triplett B.A."/>
        </authorList>
    </citation>
    <scope>NUCLEOTIDE SEQUENCE [LARGE SCALE GENOMIC DNA]</scope>
    <source>
        <strain evidence="1 2">DSM 13116</strain>
    </source>
</reference>
<dbReference type="EMBL" id="FZOC01000003">
    <property type="protein sequence ID" value="SNR87673.1"/>
    <property type="molecule type" value="Genomic_DNA"/>
</dbReference>
<name>A0A238ZYE4_9BACT</name>
<organism evidence="1 2">
    <name type="scientific">Humidesulfovibrio mexicanus</name>
    <dbReference type="NCBI Taxonomy" id="147047"/>
    <lineage>
        <taxon>Bacteria</taxon>
        <taxon>Pseudomonadati</taxon>
        <taxon>Thermodesulfobacteriota</taxon>
        <taxon>Desulfovibrionia</taxon>
        <taxon>Desulfovibrionales</taxon>
        <taxon>Desulfovibrionaceae</taxon>
        <taxon>Humidesulfovibrio</taxon>
    </lineage>
</organism>
<dbReference type="RefSeq" id="WP_089273636.1">
    <property type="nucleotide sequence ID" value="NZ_FZOC01000003.1"/>
</dbReference>
<gene>
    <name evidence="1" type="ORF">SAMN04488503_1665</name>
</gene>
<dbReference type="Proteomes" id="UP000198324">
    <property type="component" value="Unassembled WGS sequence"/>
</dbReference>
<protein>
    <submittedName>
        <fullName evidence="1">Uncharacterized protein</fullName>
    </submittedName>
</protein>
<dbReference type="AlphaFoldDB" id="A0A238ZYE4"/>
<evidence type="ECO:0000313" key="1">
    <source>
        <dbReference type="EMBL" id="SNR87673.1"/>
    </source>
</evidence>
<proteinExistence type="predicted"/>